<dbReference type="GO" id="GO:0005737">
    <property type="term" value="C:cytoplasm"/>
    <property type="evidence" value="ECO:0007669"/>
    <property type="project" value="TreeGrafter"/>
</dbReference>
<dbReference type="GO" id="GO:0006417">
    <property type="term" value="P:regulation of translation"/>
    <property type="evidence" value="ECO:0007669"/>
    <property type="project" value="UniProtKB-ARBA"/>
</dbReference>
<dbReference type="AlphaFoldDB" id="A0A182SZX8"/>
<protein>
    <submittedName>
        <fullName evidence="2">W2 domain-containing protein</fullName>
    </submittedName>
</protein>
<reference evidence="3" key="1">
    <citation type="submission" date="2013-09" db="EMBL/GenBank/DDBJ databases">
        <title>The Genome Sequence of Anopheles maculatus species B.</title>
        <authorList>
            <consortium name="The Broad Institute Genomics Platform"/>
            <person name="Neafsey D.E."/>
            <person name="Besansky N."/>
            <person name="Howell P."/>
            <person name="Walton C."/>
            <person name="Young S.K."/>
            <person name="Zeng Q."/>
            <person name="Gargeya S."/>
            <person name="Fitzgerald M."/>
            <person name="Haas B."/>
            <person name="Abouelleil A."/>
            <person name="Allen A.W."/>
            <person name="Alvarado L."/>
            <person name="Arachchi H.M."/>
            <person name="Berlin A.M."/>
            <person name="Chapman S.B."/>
            <person name="Gainer-Dewar J."/>
            <person name="Goldberg J."/>
            <person name="Griggs A."/>
            <person name="Gujja S."/>
            <person name="Hansen M."/>
            <person name="Howarth C."/>
            <person name="Imamovic A."/>
            <person name="Ireland A."/>
            <person name="Larimer J."/>
            <person name="McCowan C."/>
            <person name="Murphy C."/>
            <person name="Pearson M."/>
            <person name="Poon T.W."/>
            <person name="Priest M."/>
            <person name="Roberts A."/>
            <person name="Saif S."/>
            <person name="Shea T."/>
            <person name="Sisk P."/>
            <person name="Sykes S."/>
            <person name="Wortman J."/>
            <person name="Nusbaum C."/>
            <person name="Birren B."/>
        </authorList>
    </citation>
    <scope>NUCLEOTIDE SEQUENCE [LARGE SCALE GENOMIC DNA]</scope>
    <source>
        <strain evidence="3">maculatus3</strain>
    </source>
</reference>
<dbReference type="Pfam" id="PF02020">
    <property type="entry name" value="W2"/>
    <property type="match status" value="1"/>
</dbReference>
<dbReference type="PROSITE" id="PS51363">
    <property type="entry name" value="W2"/>
    <property type="match status" value="1"/>
</dbReference>
<evidence type="ECO:0000313" key="2">
    <source>
        <dbReference type="EnsemblMetazoa" id="AMAM016784-PA"/>
    </source>
</evidence>
<dbReference type="PANTHER" id="PTHR14208">
    <property type="entry name" value="BASIC LEUCINE ZIPPER AND W2 DOMAIN-CONTAINING PROTEIN"/>
    <property type="match status" value="1"/>
</dbReference>
<dbReference type="Proteomes" id="UP000075901">
    <property type="component" value="Unassembled WGS sequence"/>
</dbReference>
<dbReference type="SMART" id="SM00515">
    <property type="entry name" value="eIF5C"/>
    <property type="match status" value="1"/>
</dbReference>
<dbReference type="GO" id="GO:0016020">
    <property type="term" value="C:membrane"/>
    <property type="evidence" value="ECO:0007669"/>
    <property type="project" value="TreeGrafter"/>
</dbReference>
<name>A0A182SZX8_9DIPT</name>
<dbReference type="VEuPathDB" id="VectorBase:AMAM016784"/>
<evidence type="ECO:0000259" key="1">
    <source>
        <dbReference type="PROSITE" id="PS51363"/>
    </source>
</evidence>
<sequence length="157" mass="18527">MLVDDINDNKTIKDIIADAKEMSTKSNIPEHEVVGLIWSTVMSLAEWNKKEELVAEQAMKHLRTYTPLFEAFTTTDRSEMVLLLKVQEFCYENMNFMKAFSKIVLLFYKTEVITEDSILKWYKEGHSNKGKMHFLEQMKKFIEWLQNAEEESESEED</sequence>
<feature type="domain" description="W2" evidence="1">
    <location>
        <begin position="1"/>
        <end position="155"/>
    </location>
</feature>
<accession>A0A182SZX8</accession>
<reference evidence="2" key="2">
    <citation type="submission" date="2020-05" db="UniProtKB">
        <authorList>
            <consortium name="EnsemblMetazoa"/>
        </authorList>
    </citation>
    <scope>IDENTIFICATION</scope>
    <source>
        <strain evidence="2">maculatus3</strain>
    </source>
</reference>
<dbReference type="Gene3D" id="1.25.40.180">
    <property type="match status" value="1"/>
</dbReference>
<dbReference type="SUPFAM" id="SSF48371">
    <property type="entry name" value="ARM repeat"/>
    <property type="match status" value="1"/>
</dbReference>
<organism evidence="2 3">
    <name type="scientific">Anopheles maculatus</name>
    <dbReference type="NCBI Taxonomy" id="74869"/>
    <lineage>
        <taxon>Eukaryota</taxon>
        <taxon>Metazoa</taxon>
        <taxon>Ecdysozoa</taxon>
        <taxon>Arthropoda</taxon>
        <taxon>Hexapoda</taxon>
        <taxon>Insecta</taxon>
        <taxon>Pterygota</taxon>
        <taxon>Neoptera</taxon>
        <taxon>Endopterygota</taxon>
        <taxon>Diptera</taxon>
        <taxon>Nematocera</taxon>
        <taxon>Culicoidea</taxon>
        <taxon>Culicidae</taxon>
        <taxon>Anophelinae</taxon>
        <taxon>Anopheles</taxon>
        <taxon>Anopheles maculatus group</taxon>
    </lineage>
</organism>
<dbReference type="InterPro" id="IPR003307">
    <property type="entry name" value="W2_domain"/>
</dbReference>
<evidence type="ECO:0000313" key="3">
    <source>
        <dbReference type="Proteomes" id="UP000075901"/>
    </source>
</evidence>
<proteinExistence type="predicted"/>
<dbReference type="InterPro" id="IPR051245">
    <property type="entry name" value="eIF5-mimic_regulator"/>
</dbReference>
<dbReference type="EnsemblMetazoa" id="AMAM016784-RA">
    <property type="protein sequence ID" value="AMAM016784-PA"/>
    <property type="gene ID" value="AMAM016784"/>
</dbReference>
<dbReference type="PANTHER" id="PTHR14208:SF2">
    <property type="entry name" value="PROTEIN KRASAVIETZ"/>
    <property type="match status" value="1"/>
</dbReference>
<dbReference type="InterPro" id="IPR016024">
    <property type="entry name" value="ARM-type_fold"/>
</dbReference>
<keyword evidence="3" id="KW-1185">Reference proteome</keyword>